<dbReference type="RefSeq" id="WP_068396401.1">
    <property type="nucleotide sequence ID" value="NZ_CP014504.1"/>
</dbReference>
<accession>A0A127V8A0</accession>
<dbReference type="PATRIC" id="fig|188932.3.peg.681"/>
<proteinExistence type="predicted"/>
<keyword evidence="2" id="KW-1185">Reference proteome</keyword>
<dbReference type="Proteomes" id="UP000071561">
    <property type="component" value="Chromosome"/>
</dbReference>
<name>A0A127V8A0_9SPHI</name>
<dbReference type="OrthoDB" id="767679at2"/>
<evidence type="ECO:0000313" key="1">
    <source>
        <dbReference type="EMBL" id="AMP97612.1"/>
    </source>
</evidence>
<organism evidence="1 2">
    <name type="scientific">Pedobacter cryoconitis</name>
    <dbReference type="NCBI Taxonomy" id="188932"/>
    <lineage>
        <taxon>Bacteria</taxon>
        <taxon>Pseudomonadati</taxon>
        <taxon>Bacteroidota</taxon>
        <taxon>Sphingobacteriia</taxon>
        <taxon>Sphingobacteriales</taxon>
        <taxon>Sphingobacteriaceae</taxon>
        <taxon>Pedobacter</taxon>
    </lineage>
</organism>
<dbReference type="KEGG" id="pcm:AY601_0663"/>
<dbReference type="AlphaFoldDB" id="A0A127V8A0"/>
<reference evidence="1 2" key="1">
    <citation type="submission" date="2016-03" db="EMBL/GenBank/DDBJ databases">
        <title>Complete genome sequence of Pedobacter cryoconitis PAMC 27485.</title>
        <authorList>
            <person name="Lee J."/>
            <person name="Kim O.-S."/>
        </authorList>
    </citation>
    <scope>NUCLEOTIDE SEQUENCE [LARGE SCALE GENOMIC DNA]</scope>
    <source>
        <strain evidence="1 2">PAMC 27485</strain>
    </source>
</reference>
<sequence>MEKEFNKQLNNHLNQWVQNSQSSSWSITAGDFFNVDEDSSVKVNLNKLSEGYRTKQIVNQPGDYCNVFLQAIEPYLVQFLIQFGVKSYKFRFVFILFGTIAKDYFVSTTKMI</sequence>
<evidence type="ECO:0000313" key="2">
    <source>
        <dbReference type="Proteomes" id="UP000071561"/>
    </source>
</evidence>
<dbReference type="EMBL" id="CP014504">
    <property type="protein sequence ID" value="AMP97612.1"/>
    <property type="molecule type" value="Genomic_DNA"/>
</dbReference>
<gene>
    <name evidence="1" type="ORF">AY601_0663</name>
</gene>
<protein>
    <submittedName>
        <fullName evidence="1">Uncharacterized protein</fullName>
    </submittedName>
</protein>